<keyword evidence="2" id="KW-1185">Reference proteome</keyword>
<name>A0A5M3X8Z0_9ACTN</name>
<dbReference type="OrthoDB" id="3259746at2"/>
<evidence type="ECO:0000313" key="2">
    <source>
        <dbReference type="Proteomes" id="UP000377595"/>
    </source>
</evidence>
<protein>
    <recommendedName>
        <fullName evidence="3">Tail protein</fullName>
    </recommendedName>
</protein>
<comment type="caution">
    <text evidence="1">The sequence shown here is derived from an EMBL/GenBank/DDBJ whole genome shotgun (WGS) entry which is preliminary data.</text>
</comment>
<dbReference type="EMBL" id="BLAF01000006">
    <property type="protein sequence ID" value="GES18185.1"/>
    <property type="molecule type" value="Genomic_DNA"/>
</dbReference>
<gene>
    <name evidence="1" type="ORF">Aple_010800</name>
</gene>
<organism evidence="1 2">
    <name type="scientific">Acrocarpospora pleiomorpha</name>
    <dbReference type="NCBI Taxonomy" id="90975"/>
    <lineage>
        <taxon>Bacteria</taxon>
        <taxon>Bacillati</taxon>
        <taxon>Actinomycetota</taxon>
        <taxon>Actinomycetes</taxon>
        <taxon>Streptosporangiales</taxon>
        <taxon>Streptosporangiaceae</taxon>
        <taxon>Acrocarpospora</taxon>
    </lineage>
</organism>
<dbReference type="RefSeq" id="WP_155343325.1">
    <property type="nucleotide sequence ID" value="NZ_BAAAHM010000017.1"/>
</dbReference>
<accession>A0A5M3X8Z0</accession>
<sequence length="296" mass="30984">MSTYSVDGIPLDHPNGLWTLQQGTGRRPFPGARGVEIPLAGRAGEIPVAGDTIEPLETTTLGFTFLVRGRAPWGGAGNEEDLEHNLEALAAVLSPHGRLVDLRHHIGGDMIRQTDAKFISSSEPELLAGANAARVTMLARIPGVYWRDVPELTHTWSAGLLDETARAIPALSGCTAPIPDAVLRVKGPATNPALSDTASGGTVAYTGTISSGQFLLLDCAALTATRVTTDTWSPTGGTDVTGNVDATGPGSAYRWLHLTPRIHAADPLSRLIQVSGTATGTSDASGLAVRARRSFR</sequence>
<dbReference type="Proteomes" id="UP000377595">
    <property type="component" value="Unassembled WGS sequence"/>
</dbReference>
<evidence type="ECO:0008006" key="3">
    <source>
        <dbReference type="Google" id="ProtNLM"/>
    </source>
</evidence>
<reference evidence="1 2" key="1">
    <citation type="submission" date="2019-10" db="EMBL/GenBank/DDBJ databases">
        <title>Whole genome shotgun sequence of Acrocarpospora pleiomorpha NBRC 16267.</title>
        <authorList>
            <person name="Ichikawa N."/>
            <person name="Kimura A."/>
            <person name="Kitahashi Y."/>
            <person name="Komaki H."/>
            <person name="Oguchi A."/>
        </authorList>
    </citation>
    <scope>NUCLEOTIDE SEQUENCE [LARGE SCALE GENOMIC DNA]</scope>
    <source>
        <strain evidence="1 2">NBRC 16267</strain>
    </source>
</reference>
<proteinExistence type="predicted"/>
<evidence type="ECO:0000313" key="1">
    <source>
        <dbReference type="EMBL" id="GES18185.1"/>
    </source>
</evidence>
<dbReference type="AlphaFoldDB" id="A0A5M3X8Z0"/>